<feature type="chain" id="PRO_5031530230" description="Type II/III secretion system secretin-like domain-containing protein" evidence="7">
    <location>
        <begin position="22"/>
        <end position="658"/>
    </location>
</feature>
<organism evidence="9">
    <name type="scientific">Acidobacterium capsulatum</name>
    <dbReference type="NCBI Taxonomy" id="33075"/>
    <lineage>
        <taxon>Bacteria</taxon>
        <taxon>Pseudomonadati</taxon>
        <taxon>Acidobacteriota</taxon>
        <taxon>Terriglobia</taxon>
        <taxon>Terriglobales</taxon>
        <taxon>Acidobacteriaceae</taxon>
        <taxon>Acidobacterium</taxon>
    </lineage>
</organism>
<dbReference type="Pfam" id="PF00263">
    <property type="entry name" value="Secretin"/>
    <property type="match status" value="1"/>
</dbReference>
<proteinExistence type="inferred from homology"/>
<comment type="subcellular location">
    <subcellularLocation>
        <location evidence="1">Membrane</location>
    </subcellularLocation>
</comment>
<comment type="caution">
    <text evidence="9">The sequence shown here is derived from an EMBL/GenBank/DDBJ whole genome shotgun (WGS) entry which is preliminary data.</text>
</comment>
<dbReference type="PANTHER" id="PTHR30332:SF24">
    <property type="entry name" value="SECRETIN GSPD-RELATED"/>
    <property type="match status" value="1"/>
</dbReference>
<evidence type="ECO:0000256" key="7">
    <source>
        <dbReference type="SAM" id="SignalP"/>
    </source>
</evidence>
<feature type="domain" description="Type II/III secretion system secretin-like" evidence="8">
    <location>
        <begin position="501"/>
        <end position="642"/>
    </location>
</feature>
<accession>A0A7V4XQ12</accession>
<evidence type="ECO:0000313" key="9">
    <source>
        <dbReference type="EMBL" id="HGY93063.1"/>
    </source>
</evidence>
<evidence type="ECO:0000256" key="5">
    <source>
        <dbReference type="RuleBase" id="RU004003"/>
    </source>
</evidence>
<dbReference type="Gene3D" id="1.25.40.10">
    <property type="entry name" value="Tetratricopeptide repeat domain"/>
    <property type="match status" value="1"/>
</dbReference>
<name>A0A7V4XQ12_9BACT</name>
<dbReference type="InterPro" id="IPR004846">
    <property type="entry name" value="T2SS/T3SS_dom"/>
</dbReference>
<sequence length="658" mass="70675">MSRSLLIAASCMLALSTTALAQTQSSAARSQPQTRPAASGRPMQSVTSERPLFTPQSKAAASKKPEKKKVVSVRDRNRAEALAAKGTRALLASHARAAMQDFERAAKLDPENPRFDADAKIAREHLVTELVQQAHRARMQEHPMQAQKLLTEALQMDPHNAEVTQHFDDLPPVGAAGFDAGKDIQVSAPPVVLDPLPGRHSFHLYASAQILLQRVMQAWNIDATSTSEVKNEPVRFYVDQVGFEQALHAVELATDTFAVPLDPARVLFVPDTPENRLQYERLAMETVQLRGVPEHERTHLIEIAHNAFNIKQANYDASQQALTLRGPERDLKGFNETLTQLLKGQSEILLDVRMYEIDLTHAHNVGAELPNQSTVFNIPSELNSVINNNQSLIQQIISSGLASPGDYAAIAAILIGSGAVTNSILNSPFAYFGGGLGLTGLTFGNGGVLNGSLTASAVHSLDQMQILAQNQEDEEVRSGTRYPIITSSYSNLSSTGTSIPGLTSPGVSSALQSLGISSSSLLSTQETIPQVQYENLGLTLHVTPSVTGRGNVALKLDLKLDTLEGQSLNSIPVLNDRELTAITTVKPGASAMIMSSMSQQLSNAVTGIPGLSELPGFGNATNSDASKNISRLVIVVTPRIVRRVHAEEAGPVILFPAH</sequence>
<dbReference type="GO" id="GO:0015627">
    <property type="term" value="C:type II protein secretion system complex"/>
    <property type="evidence" value="ECO:0007669"/>
    <property type="project" value="TreeGrafter"/>
</dbReference>
<keyword evidence="3" id="KW-0472">Membrane</keyword>
<dbReference type="EMBL" id="DTKL01000001">
    <property type="protein sequence ID" value="HGY93063.1"/>
    <property type="molecule type" value="Genomic_DNA"/>
</dbReference>
<gene>
    <name evidence="9" type="ORF">ENW50_00005</name>
</gene>
<feature type="repeat" description="TPR" evidence="4">
    <location>
        <begin position="79"/>
        <end position="112"/>
    </location>
</feature>
<keyword evidence="2 7" id="KW-0732">Signal</keyword>
<dbReference type="PROSITE" id="PS50005">
    <property type="entry name" value="TPR"/>
    <property type="match status" value="1"/>
</dbReference>
<dbReference type="AlphaFoldDB" id="A0A7V4XQ12"/>
<dbReference type="InterPro" id="IPR019734">
    <property type="entry name" value="TPR_rpt"/>
</dbReference>
<comment type="similarity">
    <text evidence="5">Belongs to the bacterial secretin family.</text>
</comment>
<dbReference type="PANTHER" id="PTHR30332">
    <property type="entry name" value="PROBABLE GENERAL SECRETION PATHWAY PROTEIN D"/>
    <property type="match status" value="1"/>
</dbReference>
<feature type="region of interest" description="Disordered" evidence="6">
    <location>
        <begin position="22"/>
        <end position="73"/>
    </location>
</feature>
<dbReference type="GO" id="GO:0016020">
    <property type="term" value="C:membrane"/>
    <property type="evidence" value="ECO:0007669"/>
    <property type="project" value="UniProtKB-SubCell"/>
</dbReference>
<evidence type="ECO:0000256" key="2">
    <source>
        <dbReference type="ARBA" id="ARBA00022729"/>
    </source>
</evidence>
<evidence type="ECO:0000259" key="8">
    <source>
        <dbReference type="Pfam" id="PF00263"/>
    </source>
</evidence>
<evidence type="ECO:0000256" key="3">
    <source>
        <dbReference type="ARBA" id="ARBA00023136"/>
    </source>
</evidence>
<dbReference type="GO" id="GO:0009306">
    <property type="term" value="P:protein secretion"/>
    <property type="evidence" value="ECO:0007669"/>
    <property type="project" value="InterPro"/>
</dbReference>
<dbReference type="InterPro" id="IPR011990">
    <property type="entry name" value="TPR-like_helical_dom_sf"/>
</dbReference>
<evidence type="ECO:0000256" key="6">
    <source>
        <dbReference type="SAM" id="MobiDB-lite"/>
    </source>
</evidence>
<feature type="compositionally biased region" description="Low complexity" evidence="6">
    <location>
        <begin position="22"/>
        <end position="34"/>
    </location>
</feature>
<evidence type="ECO:0000256" key="1">
    <source>
        <dbReference type="ARBA" id="ARBA00004370"/>
    </source>
</evidence>
<evidence type="ECO:0000256" key="4">
    <source>
        <dbReference type="PROSITE-ProRule" id="PRU00339"/>
    </source>
</evidence>
<protein>
    <recommendedName>
        <fullName evidence="8">Type II/III secretion system secretin-like domain-containing protein</fullName>
    </recommendedName>
</protein>
<dbReference type="SUPFAM" id="SSF48452">
    <property type="entry name" value="TPR-like"/>
    <property type="match status" value="1"/>
</dbReference>
<reference evidence="9" key="1">
    <citation type="journal article" date="2020" name="mSystems">
        <title>Genome- and Community-Level Interaction Insights into Carbon Utilization and Element Cycling Functions of Hydrothermarchaeota in Hydrothermal Sediment.</title>
        <authorList>
            <person name="Zhou Z."/>
            <person name="Liu Y."/>
            <person name="Xu W."/>
            <person name="Pan J."/>
            <person name="Luo Z.H."/>
            <person name="Li M."/>
        </authorList>
    </citation>
    <scope>NUCLEOTIDE SEQUENCE [LARGE SCALE GENOMIC DNA]</scope>
    <source>
        <strain evidence="9">SpSt-855</strain>
    </source>
</reference>
<feature type="signal peptide" evidence="7">
    <location>
        <begin position="1"/>
        <end position="21"/>
    </location>
</feature>
<dbReference type="InterPro" id="IPR050810">
    <property type="entry name" value="Bact_Secretion_Sys_Channel"/>
</dbReference>
<keyword evidence="4" id="KW-0802">TPR repeat</keyword>